<evidence type="ECO:0000256" key="4">
    <source>
        <dbReference type="ARBA" id="ARBA00022603"/>
    </source>
</evidence>
<dbReference type="OrthoDB" id="244285at2"/>
<dbReference type="InterPro" id="IPR013215">
    <property type="entry name" value="Cbl-indep_Met_Synth_N"/>
</dbReference>
<keyword evidence="5 10" id="KW-0028">Amino-acid biosynthesis</keyword>
<sequence>MLKHNLGYPRIGIQRELKKACEAYWSNKIDSNVLFEIGKKIKKENWKNQEKAELDLIPCNDFSFYDHVLDMSLLLGVISESYLSIPMDHNIDLYFSMARGFQKNGWDIKAMEMTKWFNTNYHYIVPEFHKNQKFSIFSNKIFDELEESKKILKSVKKIKPVLIGPISYLFLGKEKEKSFHRMDLIENLVPIYIKIIQKLKDKGVSWIQLDEPILVLDMSEKEKKVFKYAYGEISKFCSGINILLASYFDDMSENISLFQDISVQALHIDLVENSSQLEKLISFFSKKSKMILSLGLINGRNIWKNNYANSIQKIEKAIKFIGEDRIMIAPNCSLLHVPLDIETEKNIHLDIKNRMSFAKQKIYELNDLEKIIKGNKKVLIKNSSLFLSEKSSYIFYDKKIKERATKITEKDIQRDNHFHIRQKKQREKFHFPLFPTTTIGSFPQTREIRSLRNKFRKKELSQEKYDEKIKNFIIDVVKKQEEIDLDILVHGEFERTDMVEYFSDKLKGILSTENGWVQSYGSRCVKPPIIYGDISRIGDMTVEWICFAQSHTKKLMKGMLTGPVTILQWSFVRDDQPIFHTAYQIAWAIREEVLSLERSGIHIIQIDEPALREGLPLKKKYWKFYFNWAIKAFRISSSGVKDETQIHTHMCYSEFNDIFEHIADMDADVITMESSRSKMELLDAFSVFSYPNEIGPGVYDIHSPRIPTVEEIFELIKKASKKISVENIWVNPDCGLKTRKWKEVLISLHNMTKAAKMARNKLINLS</sequence>
<feature type="binding site" evidence="10 11">
    <location>
        <position position="607"/>
    </location>
    <ligand>
        <name>L-homocysteine</name>
        <dbReference type="ChEBI" id="CHEBI:58199"/>
    </ligand>
</feature>
<keyword evidence="10" id="KW-0677">Repeat</keyword>
<dbReference type="Gene3D" id="3.20.20.210">
    <property type="match status" value="2"/>
</dbReference>
<evidence type="ECO:0000256" key="13">
    <source>
        <dbReference type="PIRSR" id="PIRSR000382-3"/>
    </source>
</evidence>
<evidence type="ECO:0000256" key="3">
    <source>
        <dbReference type="ARBA" id="ARBA00009553"/>
    </source>
</evidence>
<feature type="binding site" evidence="12">
    <location>
        <position position="664"/>
    </location>
    <ligand>
        <name>Zn(2+)</name>
        <dbReference type="ChEBI" id="CHEBI:29105"/>
        <label>1</label>
        <note>catalytic</note>
    </ligand>
</feature>
<feature type="binding site" evidence="12">
    <location>
        <position position="651"/>
    </location>
    <ligand>
        <name>Zn(2+)</name>
        <dbReference type="ChEBI" id="CHEBI:29105"/>
        <label>1</label>
        <note>catalytic</note>
    </ligand>
</feature>
<feature type="binding site" evidence="10">
    <location>
        <position position="649"/>
    </location>
    <ligand>
        <name>Zn(2+)</name>
        <dbReference type="ChEBI" id="CHEBI:29105"/>
        <note>catalytic</note>
    </ligand>
</feature>
<keyword evidence="8 10" id="KW-0862">Zinc</keyword>
<comment type="catalytic activity">
    <reaction evidence="10">
        <text>5-methyltetrahydropteroyltri-L-glutamate + L-homocysteine = tetrahydropteroyltri-L-glutamate + L-methionine</text>
        <dbReference type="Rhea" id="RHEA:21196"/>
        <dbReference type="ChEBI" id="CHEBI:57844"/>
        <dbReference type="ChEBI" id="CHEBI:58140"/>
        <dbReference type="ChEBI" id="CHEBI:58199"/>
        <dbReference type="ChEBI" id="CHEBI:58207"/>
        <dbReference type="EC" id="2.1.1.14"/>
    </reaction>
</comment>
<evidence type="ECO:0000256" key="5">
    <source>
        <dbReference type="ARBA" id="ARBA00022605"/>
    </source>
</evidence>
<dbReference type="HAMAP" id="MF_00172">
    <property type="entry name" value="Meth_synth"/>
    <property type="match status" value="1"/>
</dbReference>
<organism evidence="16 17">
    <name type="scientific">Blattabacterium cuenoti STAT</name>
    <dbReference type="NCBI Taxonomy" id="1457030"/>
    <lineage>
        <taxon>Bacteria</taxon>
        <taxon>Pseudomonadati</taxon>
        <taxon>Bacteroidota</taxon>
        <taxon>Flavobacteriia</taxon>
        <taxon>Flavobacteriales</taxon>
        <taxon>Blattabacteriaceae</taxon>
        <taxon>Blattabacterium</taxon>
    </lineage>
</organism>
<dbReference type="GO" id="GO:0003871">
    <property type="term" value="F:5-methyltetrahydropteroyltriglutamate-homocysteine S-methyltransferase activity"/>
    <property type="evidence" value="ECO:0007669"/>
    <property type="project" value="UniProtKB-UniRule"/>
</dbReference>
<dbReference type="PIRSF" id="PIRSF000382">
    <property type="entry name" value="MeTrfase_B12_ind"/>
    <property type="match status" value="1"/>
</dbReference>
<evidence type="ECO:0000256" key="6">
    <source>
        <dbReference type="ARBA" id="ARBA00022679"/>
    </source>
</evidence>
<feature type="binding site" evidence="10 11">
    <location>
        <position position="569"/>
    </location>
    <ligand>
        <name>5-methyltetrahydropteroyltri-L-glutamate</name>
        <dbReference type="ChEBI" id="CHEBI:58207"/>
    </ligand>
</feature>
<feature type="binding site" evidence="10">
    <location>
        <position position="492"/>
    </location>
    <ligand>
        <name>L-homocysteine</name>
        <dbReference type="ChEBI" id="CHEBI:58199"/>
    </ligand>
</feature>
<evidence type="ECO:0000259" key="15">
    <source>
        <dbReference type="Pfam" id="PF08267"/>
    </source>
</evidence>
<feature type="binding site" evidence="10 11">
    <location>
        <begin position="523"/>
        <end position="524"/>
    </location>
    <ligand>
        <name>5-methyltetrahydropteroyltri-L-glutamate</name>
        <dbReference type="ChEBI" id="CHEBI:58207"/>
    </ligand>
</feature>
<accession>A0A224AJV5</accession>
<feature type="binding site" evidence="10">
    <location>
        <position position="613"/>
    </location>
    <ligand>
        <name>5-methyltetrahydropteroyltri-L-glutamate</name>
        <dbReference type="ChEBI" id="CHEBI:58207"/>
    </ligand>
</feature>
<feature type="binding site" evidence="11">
    <location>
        <position position="120"/>
    </location>
    <ligand>
        <name>5-methyltetrahydropteroyltri-L-glutamate</name>
        <dbReference type="ChEBI" id="CHEBI:58207"/>
    </ligand>
</feature>
<comment type="cofactor">
    <cofactor evidence="12">
        <name>Zn(2+)</name>
        <dbReference type="ChEBI" id="CHEBI:29105"/>
    </cofactor>
    <text evidence="12">Binds 2 Zn(2+) ions per subunit.</text>
</comment>
<evidence type="ECO:0000256" key="8">
    <source>
        <dbReference type="ARBA" id="ARBA00022833"/>
    </source>
</evidence>
<evidence type="ECO:0000256" key="1">
    <source>
        <dbReference type="ARBA" id="ARBA00002777"/>
    </source>
</evidence>
<dbReference type="InterPro" id="IPR006276">
    <property type="entry name" value="Cobalamin-indep_Met_synthase"/>
</dbReference>
<feature type="binding site" evidence="12">
    <location>
        <position position="649"/>
    </location>
    <ligand>
        <name>Zn(2+)</name>
        <dbReference type="ChEBI" id="CHEBI:29105"/>
        <label>1</label>
        <note>catalytic</note>
    </ligand>
</feature>
<gene>
    <name evidence="10 16" type="primary">metE</name>
    <name evidence="16" type="ORF">STAT_524</name>
</gene>
<evidence type="ECO:0000313" key="17">
    <source>
        <dbReference type="Proteomes" id="UP000263619"/>
    </source>
</evidence>
<feature type="binding site" evidence="12">
    <location>
        <position position="734"/>
    </location>
    <ligand>
        <name>Zn(2+)</name>
        <dbReference type="ChEBI" id="CHEBI:29105"/>
        <label>1</label>
        <note>catalytic</note>
    </ligand>
</feature>
<dbReference type="CDD" id="cd03312">
    <property type="entry name" value="CIMS_N_terminal_like"/>
    <property type="match status" value="1"/>
</dbReference>
<dbReference type="NCBIfam" id="NF003556">
    <property type="entry name" value="PRK05222.1"/>
    <property type="match status" value="1"/>
</dbReference>
<dbReference type="AlphaFoldDB" id="A0A224AJV5"/>
<dbReference type="UniPathway" id="UPA00051">
    <property type="reaction ID" value="UER00082"/>
</dbReference>
<evidence type="ECO:0000256" key="9">
    <source>
        <dbReference type="ARBA" id="ARBA00023167"/>
    </source>
</evidence>
<feature type="binding site" evidence="10 11">
    <location>
        <begin position="439"/>
        <end position="441"/>
    </location>
    <ligand>
        <name>L-homocysteine</name>
        <dbReference type="ChEBI" id="CHEBI:58199"/>
    </ligand>
</feature>
<dbReference type="Pfam" id="PF08267">
    <property type="entry name" value="Meth_synt_1"/>
    <property type="match status" value="1"/>
</dbReference>
<evidence type="ECO:0000256" key="10">
    <source>
        <dbReference type="HAMAP-Rule" id="MF_00172"/>
    </source>
</evidence>
<dbReference type="SUPFAM" id="SSF51726">
    <property type="entry name" value="UROD/MetE-like"/>
    <property type="match status" value="2"/>
</dbReference>
<feature type="binding site" evidence="10 11">
    <location>
        <position position="492"/>
    </location>
    <ligand>
        <name>L-methionine</name>
        <dbReference type="ChEBI" id="CHEBI:57844"/>
    </ligand>
</feature>
<feature type="binding site" evidence="10 11">
    <location>
        <begin position="439"/>
        <end position="441"/>
    </location>
    <ligand>
        <name>L-methionine</name>
        <dbReference type="ChEBI" id="CHEBI:57844"/>
    </ligand>
</feature>
<feature type="binding site" evidence="10">
    <location>
        <position position="673"/>
    </location>
    <ligand>
        <name>Zn(2+)</name>
        <dbReference type="ChEBI" id="CHEBI:29105"/>
        <note>catalytic</note>
    </ligand>
</feature>
<comment type="function">
    <text evidence="1 10">Catalyzes the transfer of a methyl group from 5-methyltetrahydrofolate to homocysteine resulting in methionine formation.</text>
</comment>
<evidence type="ECO:0000256" key="11">
    <source>
        <dbReference type="PIRSR" id="PIRSR000382-1"/>
    </source>
</evidence>
<comment type="similarity">
    <text evidence="3 10">Belongs to the vitamin-B12 independent methionine synthase family.</text>
</comment>
<comment type="pathway">
    <text evidence="2 10">Amino-acid biosynthesis; L-methionine biosynthesis via de novo pathway; L-methionine from L-homocysteine (MetE route): step 1/1.</text>
</comment>
<name>A0A224AJV5_9FLAO</name>
<evidence type="ECO:0000256" key="7">
    <source>
        <dbReference type="ARBA" id="ARBA00022723"/>
    </source>
</evidence>
<reference evidence="16 17" key="1">
    <citation type="submission" date="2014-06" db="EMBL/GenBank/DDBJ databases">
        <title>Genome sequence of the intracellular symbiont Blattabacterium cuenoti, strain STAT from the wood feeding cockroach Salganea taiwanensis taiwanensis.</title>
        <authorList>
            <person name="Kinjo Y."/>
            <person name="Ohkuma M."/>
            <person name="Tokuda G."/>
        </authorList>
    </citation>
    <scope>NUCLEOTIDE SEQUENCE [LARGE SCALE GENOMIC DNA]</scope>
    <source>
        <strain evidence="16 17">STAT</strain>
    </source>
</reference>
<feature type="binding site" evidence="12">
    <location>
        <position position="673"/>
    </location>
    <ligand>
        <name>Zn(2+)</name>
        <dbReference type="ChEBI" id="CHEBI:29105"/>
        <label>1</label>
        <note>catalytic</note>
    </ligand>
</feature>
<feature type="binding site" evidence="10">
    <location>
        <begin position="15"/>
        <end position="18"/>
    </location>
    <ligand>
        <name>5-methyltetrahydropteroyltri-L-glutamate</name>
        <dbReference type="ChEBI" id="CHEBI:58207"/>
    </ligand>
</feature>
<dbReference type="Proteomes" id="UP000263619">
    <property type="component" value="Chromosome"/>
</dbReference>
<feature type="binding site" evidence="10">
    <location>
        <position position="115"/>
    </location>
    <ligand>
        <name>5-methyltetrahydropteroyltri-L-glutamate</name>
        <dbReference type="ChEBI" id="CHEBI:58207"/>
    </ligand>
</feature>
<keyword evidence="17" id="KW-1185">Reference proteome</keyword>
<dbReference type="GO" id="GO:0032259">
    <property type="term" value="P:methylation"/>
    <property type="evidence" value="ECO:0007669"/>
    <property type="project" value="UniProtKB-KW"/>
</dbReference>
<evidence type="ECO:0000256" key="2">
    <source>
        <dbReference type="ARBA" id="ARBA00004681"/>
    </source>
</evidence>
<keyword evidence="6 10" id="KW-0808">Transferase</keyword>
<dbReference type="NCBIfam" id="TIGR01371">
    <property type="entry name" value="met_syn_B12ind"/>
    <property type="match status" value="1"/>
</dbReference>
<comment type="cofactor">
    <cofactor evidence="10">
        <name>Zn(2+)</name>
        <dbReference type="ChEBI" id="CHEBI:29105"/>
    </cofactor>
    <text evidence="10">Binds 1 zinc ion per subunit.</text>
</comment>
<proteinExistence type="inferred from homology"/>
<feature type="binding site" evidence="11">
    <location>
        <position position="18"/>
    </location>
    <ligand>
        <name>5-methyltetrahydropteroyltri-L-glutamate</name>
        <dbReference type="ChEBI" id="CHEBI:58207"/>
    </ligand>
</feature>
<evidence type="ECO:0000259" key="14">
    <source>
        <dbReference type="Pfam" id="PF01717"/>
    </source>
</evidence>
<keyword evidence="9 10" id="KW-0486">Methionine biosynthesis</keyword>
<keyword evidence="4 10" id="KW-0489">Methyltransferase</keyword>
<dbReference type="InterPro" id="IPR002629">
    <property type="entry name" value="Met_Synth_C/arc"/>
</dbReference>
<dbReference type="EC" id="2.1.1.14" evidence="10"/>
<feature type="domain" description="Cobalamin-independent methionine synthase MetE N-terminal" evidence="15">
    <location>
        <begin position="3"/>
        <end position="317"/>
    </location>
</feature>
<keyword evidence="7 10" id="KW-0479">Metal-binding</keyword>
<dbReference type="EMBL" id="AP014608">
    <property type="protein sequence ID" value="BBA17431.1"/>
    <property type="molecule type" value="Genomic_DNA"/>
</dbReference>
<protein>
    <recommendedName>
        <fullName evidence="10">5-methyltetrahydropteroyltriglutamate--homocysteine methyltransferase</fullName>
        <ecNumber evidence="10">2.1.1.14</ecNumber>
    </recommendedName>
    <alternativeName>
        <fullName evidence="10">Cobalamin-independent methionine synthase</fullName>
    </alternativeName>
    <alternativeName>
        <fullName evidence="10">Methionine synthase, vitamin-B12 independent isozyme</fullName>
    </alternativeName>
</protein>
<dbReference type="RefSeq" id="WP_119305851.1">
    <property type="nucleotide sequence ID" value="NZ_AP014608.1"/>
</dbReference>
<evidence type="ECO:0000256" key="12">
    <source>
        <dbReference type="PIRSR" id="PIRSR000382-2"/>
    </source>
</evidence>
<dbReference type="Pfam" id="PF01717">
    <property type="entry name" value="Meth_synt_2"/>
    <property type="match status" value="1"/>
</dbReference>
<feature type="binding site" evidence="10">
    <location>
        <position position="651"/>
    </location>
    <ligand>
        <name>Zn(2+)</name>
        <dbReference type="ChEBI" id="CHEBI:29105"/>
        <note>catalytic</note>
    </ligand>
</feature>
<dbReference type="CDD" id="cd03311">
    <property type="entry name" value="CIMS_C_terminal_like"/>
    <property type="match status" value="1"/>
</dbReference>
<dbReference type="GO" id="GO:0009086">
    <property type="term" value="P:methionine biosynthetic process"/>
    <property type="evidence" value="ECO:0007669"/>
    <property type="project" value="UniProtKB-UniRule"/>
</dbReference>
<dbReference type="InterPro" id="IPR038071">
    <property type="entry name" value="UROD/MetE-like_sf"/>
</dbReference>
<dbReference type="PANTHER" id="PTHR30519">
    <property type="entry name" value="5-METHYLTETRAHYDROPTEROYLTRIGLUTAMATE--HOMOCYSTEINE METHYLTRANSFERASE"/>
    <property type="match status" value="1"/>
</dbReference>
<feature type="binding site" evidence="10">
    <location>
        <position position="734"/>
    </location>
    <ligand>
        <name>Zn(2+)</name>
        <dbReference type="ChEBI" id="CHEBI:29105"/>
        <note>catalytic</note>
    </ligand>
</feature>
<feature type="domain" description="Cobalamin-independent methionine synthase MetE C-terminal/archaeal" evidence="14">
    <location>
        <begin position="434"/>
        <end position="756"/>
    </location>
</feature>
<feature type="active site" description="Proton donor" evidence="10 13">
    <location>
        <position position="702"/>
    </location>
</feature>
<feature type="binding site" evidence="10 11">
    <location>
        <position position="607"/>
    </location>
    <ligand>
        <name>L-methionine</name>
        <dbReference type="ChEBI" id="CHEBI:57844"/>
    </ligand>
</feature>
<evidence type="ECO:0000313" key="16">
    <source>
        <dbReference type="EMBL" id="BBA17431.1"/>
    </source>
</evidence>
<dbReference type="GO" id="GO:0008270">
    <property type="term" value="F:zinc ion binding"/>
    <property type="evidence" value="ECO:0007669"/>
    <property type="project" value="InterPro"/>
</dbReference>